<protein>
    <recommendedName>
        <fullName evidence="7">Signal transduction histidine kinase</fullName>
    </recommendedName>
</protein>
<evidence type="ECO:0000256" key="1">
    <source>
        <dbReference type="SAM" id="Coils"/>
    </source>
</evidence>
<gene>
    <name evidence="5" type="ordered locus">DaAHT2_0718</name>
</gene>
<organism evidence="5 6">
    <name type="scientific">Desulfurivibrio alkaliphilus (strain DSM 19089 / UNIQEM U267 / AHT2)</name>
    <dbReference type="NCBI Taxonomy" id="589865"/>
    <lineage>
        <taxon>Bacteria</taxon>
        <taxon>Pseudomonadati</taxon>
        <taxon>Thermodesulfobacteriota</taxon>
        <taxon>Desulfobulbia</taxon>
        <taxon>Desulfobulbales</taxon>
        <taxon>Desulfobulbaceae</taxon>
        <taxon>Desulfurivibrio</taxon>
    </lineage>
</organism>
<evidence type="ECO:0008006" key="7">
    <source>
        <dbReference type="Google" id="ProtNLM"/>
    </source>
</evidence>
<feature type="chain" id="PRO_5003091487" description="Signal transduction histidine kinase" evidence="4">
    <location>
        <begin position="20"/>
        <end position="186"/>
    </location>
</feature>
<evidence type="ECO:0000313" key="6">
    <source>
        <dbReference type="Proteomes" id="UP000001508"/>
    </source>
</evidence>
<feature type="transmembrane region" description="Helical" evidence="3">
    <location>
        <begin position="43"/>
        <end position="65"/>
    </location>
</feature>
<feature type="signal peptide" evidence="4">
    <location>
        <begin position="1"/>
        <end position="19"/>
    </location>
</feature>
<dbReference type="EMBL" id="CP001940">
    <property type="protein sequence ID" value="ADH85422.1"/>
    <property type="molecule type" value="Genomic_DNA"/>
</dbReference>
<keyword evidence="4" id="KW-0732">Signal</keyword>
<keyword evidence="6" id="KW-1185">Reference proteome</keyword>
<accession>D6Z1G7</accession>
<evidence type="ECO:0000256" key="3">
    <source>
        <dbReference type="SAM" id="Phobius"/>
    </source>
</evidence>
<dbReference type="InParanoid" id="D6Z1G7"/>
<keyword evidence="3" id="KW-1133">Transmembrane helix</keyword>
<dbReference type="KEGG" id="dak:DaAHT2_0718"/>
<keyword evidence="1" id="KW-0175">Coiled coil</keyword>
<evidence type="ECO:0000256" key="2">
    <source>
        <dbReference type="SAM" id="MobiDB-lite"/>
    </source>
</evidence>
<dbReference type="Proteomes" id="UP000001508">
    <property type="component" value="Chromosome"/>
</dbReference>
<proteinExistence type="predicted"/>
<keyword evidence="3" id="KW-0472">Membrane</keyword>
<reference evidence="6" key="1">
    <citation type="submission" date="2010-02" db="EMBL/GenBank/DDBJ databases">
        <title>Complete sequence of Desulfurivibrio alkaliphilus AHT2.</title>
        <authorList>
            <consortium name="US DOE Joint Genome Institute"/>
            <person name="Pitluck S."/>
            <person name="Chertkov O."/>
            <person name="Detter J.C."/>
            <person name="Han C."/>
            <person name="Tapia R."/>
            <person name="Larimer F."/>
            <person name="Land M."/>
            <person name="Hauser L."/>
            <person name="Kyrpides N."/>
            <person name="Mikhailova N."/>
            <person name="Sorokin D.Y."/>
            <person name="Muyzer G."/>
            <person name="Woyke T."/>
        </authorList>
    </citation>
    <scope>NUCLEOTIDE SEQUENCE [LARGE SCALE GENOMIC DNA]</scope>
    <source>
        <strain evidence="6">DSM 19089 / UNIQEM U267 / AHT2</strain>
    </source>
</reference>
<evidence type="ECO:0000256" key="4">
    <source>
        <dbReference type="SAM" id="SignalP"/>
    </source>
</evidence>
<evidence type="ECO:0000313" key="5">
    <source>
        <dbReference type="EMBL" id="ADH85422.1"/>
    </source>
</evidence>
<feature type="region of interest" description="Disordered" evidence="2">
    <location>
        <begin position="164"/>
        <end position="186"/>
    </location>
</feature>
<dbReference type="eggNOG" id="ENOG5031XK1">
    <property type="taxonomic scope" value="Bacteria"/>
</dbReference>
<keyword evidence="3" id="KW-0812">Transmembrane</keyword>
<name>D6Z1G7_DESAT</name>
<dbReference type="RefSeq" id="WP_013162952.1">
    <property type="nucleotide sequence ID" value="NC_014216.1"/>
</dbReference>
<feature type="coiled-coil region" evidence="1">
    <location>
        <begin position="99"/>
        <end position="141"/>
    </location>
</feature>
<dbReference type="HOGENOM" id="CLU_130831_0_0_7"/>
<feature type="compositionally biased region" description="Basic and acidic residues" evidence="2">
    <location>
        <begin position="164"/>
        <end position="176"/>
    </location>
</feature>
<dbReference type="AlphaFoldDB" id="D6Z1G7"/>
<sequence length="186" mass="20894">MKFIALLLAFILLTATAFAALNWPTLVAPTAVSIGVAEFNAPLGLLMFGVLALLTVLFLVFVVYLQTTLMLATRRHAQELQDHRKLATQAETSRFTELRNYLEKELARQSEAAENTRAEMLNRLELVENALLGRLDEAEKDLLASVEQSGNTLTAYIGELEDRLDTEKRREQRESDTESSLLPEKE</sequence>